<sequence>MADGPYQDYGWGKVVNSKLFLKEILELTRGEYKVIFPQHAFVHGNWSVKKIKKAVDFLLADPKVDLVLALGVLASHDIARRPFLPKPAVAPFVIDIELQELPFHRGTSGVRNLSYLSLPHSFERAVKAYREILPFTKMTLFVDQAVIEALPQLEVKIQRAAKASNLQITPVPVGTYIQPALAAIPDDAEAVLVTPLLRLPLSEFQALTQGLVERKLPSFSLFGREEVEYGLLASIAPETNTLRLARRVALNVHRILLGEDAGSFLVSLPEAERLTINMATARAVEAWPTFRVLTEADLINEDVESVTRRLSLYSVVREAVSVNLDLAAADRRVSGGQADVRNARSALLPQIGMGSRATIIDQDRARSAFGANPERSMRATGSLSQLLYSDKAWSDFTVQEKAQLSRVAERNELRLDILQEAAVAYLNVLRAKTSLRVQKDNLKLTRSNLELARVRESVGSAARDEVFRWESEIANGRIAVLEAQAQLKQVNVSLNRTLHRPLEEPFITEEASLHDPLLFGDLNRLFTFIDNPKHFGLFRNFQVQEGLNVSPEIQRLNAVIAGQERTVLNAQRAYWAPDLALQADVDQRFASDGAGQAGPPAGLLPGQDNTQWSVGLGLTFPLFSGGSKEATESKALEELRRLRLEREATIGRVEERIRSAMFRASASFPGIRLSREAAEASKKNLELVVDQYSRGAVDIIKLLNSQNAALTANEAAANAVYDFLIDLMSIERAVGRFDYFLYEEDRAAWFERLTEFFEQAGVTPSKLMTSSPF</sequence>
<dbReference type="RefSeq" id="WP_313833613.1">
    <property type="nucleotide sequence ID" value="NZ_JAQOUE010000001.1"/>
</dbReference>
<protein>
    <submittedName>
        <fullName evidence="8">TolC family protein</fullName>
    </submittedName>
</protein>
<dbReference type="EMBL" id="JAQOUE010000001">
    <property type="protein sequence ID" value="MDT7043119.1"/>
    <property type="molecule type" value="Genomic_DNA"/>
</dbReference>
<evidence type="ECO:0000256" key="6">
    <source>
        <dbReference type="ARBA" id="ARBA00023136"/>
    </source>
</evidence>
<keyword evidence="7" id="KW-0998">Cell outer membrane</keyword>
<evidence type="ECO:0000313" key="8">
    <source>
        <dbReference type="EMBL" id="MDT7043119.1"/>
    </source>
</evidence>
<dbReference type="PANTHER" id="PTHR30026">
    <property type="entry name" value="OUTER MEMBRANE PROTEIN TOLC"/>
    <property type="match status" value="1"/>
</dbReference>
<dbReference type="PANTHER" id="PTHR30026:SF20">
    <property type="entry name" value="OUTER MEMBRANE PROTEIN TOLC"/>
    <property type="match status" value="1"/>
</dbReference>
<evidence type="ECO:0000256" key="4">
    <source>
        <dbReference type="ARBA" id="ARBA00022452"/>
    </source>
</evidence>
<accession>A0ABU3K9W1</accession>
<comment type="caution">
    <text evidence="8">The sequence shown here is derived from an EMBL/GenBank/DDBJ whole genome shotgun (WGS) entry which is preliminary data.</text>
</comment>
<comment type="subcellular location">
    <subcellularLocation>
        <location evidence="1">Cell outer membrane</location>
    </subcellularLocation>
</comment>
<dbReference type="InterPro" id="IPR003423">
    <property type="entry name" value="OMP_efflux"/>
</dbReference>
<evidence type="ECO:0000256" key="1">
    <source>
        <dbReference type="ARBA" id="ARBA00004442"/>
    </source>
</evidence>
<keyword evidence="3" id="KW-0813">Transport</keyword>
<comment type="similarity">
    <text evidence="2">Belongs to the outer membrane factor (OMF) (TC 1.B.17) family.</text>
</comment>
<evidence type="ECO:0000256" key="5">
    <source>
        <dbReference type="ARBA" id="ARBA00022692"/>
    </source>
</evidence>
<evidence type="ECO:0000256" key="7">
    <source>
        <dbReference type="ARBA" id="ARBA00023237"/>
    </source>
</evidence>
<dbReference type="SUPFAM" id="SSF56954">
    <property type="entry name" value="Outer membrane efflux proteins (OEP)"/>
    <property type="match status" value="1"/>
</dbReference>
<name>A0ABU3K9W1_9BACT</name>
<dbReference type="Pfam" id="PF02321">
    <property type="entry name" value="OEP"/>
    <property type="match status" value="2"/>
</dbReference>
<keyword evidence="5" id="KW-0812">Transmembrane</keyword>
<proteinExistence type="inferred from homology"/>
<organism evidence="8 9">
    <name type="scientific">Candidatus Nitronereus thalassa</name>
    <dbReference type="NCBI Taxonomy" id="3020898"/>
    <lineage>
        <taxon>Bacteria</taxon>
        <taxon>Pseudomonadati</taxon>
        <taxon>Nitrospirota</taxon>
        <taxon>Nitrospiria</taxon>
        <taxon>Nitrospirales</taxon>
        <taxon>Nitrospiraceae</taxon>
        <taxon>Candidatus Nitronereus</taxon>
    </lineage>
</organism>
<keyword evidence="4" id="KW-1134">Transmembrane beta strand</keyword>
<evidence type="ECO:0000256" key="3">
    <source>
        <dbReference type="ARBA" id="ARBA00022448"/>
    </source>
</evidence>
<evidence type="ECO:0000256" key="2">
    <source>
        <dbReference type="ARBA" id="ARBA00007613"/>
    </source>
</evidence>
<gene>
    <name evidence="8" type="ORF">PPG34_12230</name>
</gene>
<dbReference type="Proteomes" id="UP001250932">
    <property type="component" value="Unassembled WGS sequence"/>
</dbReference>
<dbReference type="Gene3D" id="1.20.1600.10">
    <property type="entry name" value="Outer membrane efflux proteins (OEP)"/>
    <property type="match status" value="1"/>
</dbReference>
<reference evidence="8 9" key="1">
    <citation type="journal article" date="2023" name="ISME J.">
        <title>Cultivation and genomic characterization of novel and ubiquitous marine nitrite-oxidizing bacteria from the Nitrospirales.</title>
        <authorList>
            <person name="Mueller A.J."/>
            <person name="Daebeler A."/>
            <person name="Herbold C.W."/>
            <person name="Kirkegaard R.H."/>
            <person name="Daims H."/>
        </authorList>
    </citation>
    <scope>NUCLEOTIDE SEQUENCE [LARGE SCALE GENOMIC DNA]</scope>
    <source>
        <strain evidence="8 9">EB</strain>
    </source>
</reference>
<evidence type="ECO:0000313" key="9">
    <source>
        <dbReference type="Proteomes" id="UP001250932"/>
    </source>
</evidence>
<keyword evidence="9" id="KW-1185">Reference proteome</keyword>
<dbReference type="Gene3D" id="3.40.50.2300">
    <property type="match status" value="2"/>
</dbReference>
<keyword evidence="6" id="KW-0472">Membrane</keyword>
<dbReference type="InterPro" id="IPR051906">
    <property type="entry name" value="TolC-like"/>
</dbReference>